<dbReference type="RefSeq" id="WP_067630888.1">
    <property type="nucleotide sequence ID" value="NZ_JAAXPI010000018.1"/>
</dbReference>
<dbReference type="PANTHER" id="PTHR42870:SF1">
    <property type="entry name" value="NON-SPECIFIC LIPID-TRANSFER PROTEIN-LIKE 2"/>
    <property type="match status" value="1"/>
</dbReference>
<dbReference type="PANTHER" id="PTHR42870">
    <property type="entry name" value="ACETYL-COA C-ACETYLTRANSFERASE"/>
    <property type="match status" value="1"/>
</dbReference>
<dbReference type="Proteomes" id="UP000579250">
    <property type="component" value="Unassembled WGS sequence"/>
</dbReference>
<sequence length="400" mass="41294">MSIPRGTSIAGLGMTELGKVYGRSPRRLAADAVRLAARDAGLALGDLDGLLVSHGMGGSPGIELAGTLGLRDLRLLSQVNSFGATAGAMVSYAAMAVLSGTATTVACVFADAPLKPKRSAGSVYNRDAPSGSGGAPGKAEWYGFGGMTAALGLRSVNSFYALAAQRHMARYGTTSEQLGAIAVSTRDWASRNPLAQMRDPITIDDHQNSRWVSEPLHLLDCCLVSNGAIAVIVTSDDRARDLARPPVHLWGWGQGHPGHRKERGSDFGLTTGAASSGATAMKMAGITPADVDVCELYDCYTYTVLVSLEDYGFCAKGEGGAFAASGALGPGGSLPTNTGGGQLSAYYMWGMTPLSEAVIQARGDGGERQAPSRDVILVSGNGGILDHHSTLIVSPHQKGA</sequence>
<dbReference type="CDD" id="cd00829">
    <property type="entry name" value="SCP-x_thiolase"/>
    <property type="match status" value="1"/>
</dbReference>
<dbReference type="AlphaFoldDB" id="A0A846YZP1"/>
<name>A0A846YZP1_9ACTN</name>
<reference evidence="2 3" key="1">
    <citation type="submission" date="2020-04" db="EMBL/GenBank/DDBJ databases">
        <title>MicrobeNet Type strains.</title>
        <authorList>
            <person name="Nicholson A.C."/>
        </authorList>
    </citation>
    <scope>NUCLEOTIDE SEQUENCE [LARGE SCALE GENOMIC DNA]</scope>
    <source>
        <strain evidence="2 3">ATCC BAA-277</strain>
    </source>
</reference>
<dbReference type="EMBL" id="JAAXPI010000018">
    <property type="protein sequence ID" value="NKZ05157.1"/>
    <property type="molecule type" value="Genomic_DNA"/>
</dbReference>
<gene>
    <name evidence="2" type="ORF">HGB48_15585</name>
</gene>
<dbReference type="Gene3D" id="3.40.47.10">
    <property type="match status" value="1"/>
</dbReference>
<comment type="caution">
    <text evidence="2">The sequence shown here is derived from an EMBL/GenBank/DDBJ whole genome shotgun (WGS) entry which is preliminary data.</text>
</comment>
<evidence type="ECO:0000259" key="1">
    <source>
        <dbReference type="Pfam" id="PF22691"/>
    </source>
</evidence>
<proteinExistence type="predicted"/>
<protein>
    <submittedName>
        <fullName evidence="2">Thiolase family protein</fullName>
    </submittedName>
</protein>
<evidence type="ECO:0000313" key="2">
    <source>
        <dbReference type="EMBL" id="NKZ05157.1"/>
    </source>
</evidence>
<dbReference type="InterPro" id="IPR055140">
    <property type="entry name" value="Thiolase_C_2"/>
</dbReference>
<evidence type="ECO:0000313" key="3">
    <source>
        <dbReference type="Proteomes" id="UP000579250"/>
    </source>
</evidence>
<accession>A0A846YZP1</accession>
<feature type="domain" description="Thiolase C-terminal" evidence="1">
    <location>
        <begin position="262"/>
        <end position="394"/>
    </location>
</feature>
<dbReference type="PIRSF" id="PIRSF000429">
    <property type="entry name" value="Ac-CoA_Ac_transf"/>
    <property type="match status" value="1"/>
</dbReference>
<organism evidence="2 3">
    <name type="scientific">Actinomadura latina</name>
    <dbReference type="NCBI Taxonomy" id="163603"/>
    <lineage>
        <taxon>Bacteria</taxon>
        <taxon>Bacillati</taxon>
        <taxon>Actinomycetota</taxon>
        <taxon>Actinomycetes</taxon>
        <taxon>Streptosporangiales</taxon>
        <taxon>Thermomonosporaceae</taxon>
        <taxon>Actinomadura</taxon>
    </lineage>
</organism>
<dbReference type="InterPro" id="IPR016039">
    <property type="entry name" value="Thiolase-like"/>
</dbReference>
<dbReference type="Pfam" id="PF22691">
    <property type="entry name" value="Thiolase_C_1"/>
    <property type="match status" value="1"/>
</dbReference>
<dbReference type="InterPro" id="IPR002155">
    <property type="entry name" value="Thiolase"/>
</dbReference>
<dbReference type="SUPFAM" id="SSF53901">
    <property type="entry name" value="Thiolase-like"/>
    <property type="match status" value="2"/>
</dbReference>
<keyword evidence="3" id="KW-1185">Reference proteome</keyword>
<dbReference type="GO" id="GO:0016747">
    <property type="term" value="F:acyltransferase activity, transferring groups other than amino-acyl groups"/>
    <property type="evidence" value="ECO:0007669"/>
    <property type="project" value="InterPro"/>
</dbReference>